<dbReference type="SUPFAM" id="SSF52540">
    <property type="entry name" value="P-loop containing nucleoside triphosphate hydrolases"/>
    <property type="match status" value="1"/>
</dbReference>
<keyword evidence="1" id="KW-0813">Transport</keyword>
<reference evidence="7 8" key="1">
    <citation type="submission" date="2014-02" db="EMBL/GenBank/DDBJ databases">
        <title>The small core and large imbalanced accessory genome model reveals a collaborative survival strategy of Sorangium cellulosum strains in nature.</title>
        <authorList>
            <person name="Han K."/>
            <person name="Peng R."/>
            <person name="Blom J."/>
            <person name="Li Y.-Z."/>
        </authorList>
    </citation>
    <scope>NUCLEOTIDE SEQUENCE [LARGE SCALE GENOMIC DNA]</scope>
    <source>
        <strain evidence="6 7">So0007-03</strain>
        <strain evidence="5 8">So0149</strain>
    </source>
</reference>
<proteinExistence type="predicted"/>
<dbReference type="InterPro" id="IPR027417">
    <property type="entry name" value="P-loop_NTPase"/>
</dbReference>
<evidence type="ECO:0000313" key="5">
    <source>
        <dbReference type="EMBL" id="KYF76775.1"/>
    </source>
</evidence>
<dbReference type="CDD" id="cd03293">
    <property type="entry name" value="ABC_NrtD_SsuB_transporters"/>
    <property type="match status" value="1"/>
</dbReference>
<dbReference type="GO" id="GO:0016887">
    <property type="term" value="F:ATP hydrolysis activity"/>
    <property type="evidence" value="ECO:0007669"/>
    <property type="project" value="InterPro"/>
</dbReference>
<dbReference type="EMBL" id="JEMC01003998">
    <property type="protein sequence ID" value="KYF76775.1"/>
    <property type="molecule type" value="Genomic_DNA"/>
</dbReference>
<dbReference type="GO" id="GO:0005524">
    <property type="term" value="F:ATP binding"/>
    <property type="evidence" value="ECO:0007669"/>
    <property type="project" value="UniProtKB-KW"/>
</dbReference>
<dbReference type="AlphaFoldDB" id="A0A150R963"/>
<organism evidence="5 8">
    <name type="scientific">Sorangium cellulosum</name>
    <name type="common">Polyangium cellulosum</name>
    <dbReference type="NCBI Taxonomy" id="56"/>
    <lineage>
        <taxon>Bacteria</taxon>
        <taxon>Pseudomonadati</taxon>
        <taxon>Myxococcota</taxon>
        <taxon>Polyangia</taxon>
        <taxon>Polyangiales</taxon>
        <taxon>Polyangiaceae</taxon>
        <taxon>Sorangium</taxon>
    </lineage>
</organism>
<dbReference type="SMART" id="SM00382">
    <property type="entry name" value="AAA"/>
    <property type="match status" value="1"/>
</dbReference>
<name>A0A150R963_SORCE</name>
<dbReference type="InterPro" id="IPR050166">
    <property type="entry name" value="ABC_transporter_ATP-bind"/>
</dbReference>
<evidence type="ECO:0000313" key="6">
    <source>
        <dbReference type="EMBL" id="KYG05370.1"/>
    </source>
</evidence>
<dbReference type="EMBL" id="JEME01002062">
    <property type="protein sequence ID" value="KYG05370.1"/>
    <property type="molecule type" value="Genomic_DNA"/>
</dbReference>
<evidence type="ECO:0000313" key="8">
    <source>
        <dbReference type="Proteomes" id="UP000075515"/>
    </source>
</evidence>
<dbReference type="PROSITE" id="PS50893">
    <property type="entry name" value="ABC_TRANSPORTER_2"/>
    <property type="match status" value="1"/>
</dbReference>
<feature type="domain" description="ABC transporter" evidence="4">
    <location>
        <begin position="19"/>
        <end position="248"/>
    </location>
</feature>
<evidence type="ECO:0000259" key="4">
    <source>
        <dbReference type="PROSITE" id="PS50893"/>
    </source>
</evidence>
<comment type="caution">
    <text evidence="5">The sequence shown here is derived from an EMBL/GenBank/DDBJ whole genome shotgun (WGS) entry which is preliminary data.</text>
</comment>
<dbReference type="PANTHER" id="PTHR42788">
    <property type="entry name" value="TAURINE IMPORT ATP-BINDING PROTEIN-RELATED"/>
    <property type="match status" value="1"/>
</dbReference>
<dbReference type="PROSITE" id="PS00211">
    <property type="entry name" value="ABC_TRANSPORTER_1"/>
    <property type="match status" value="1"/>
</dbReference>
<dbReference type="Gene3D" id="3.40.50.300">
    <property type="entry name" value="P-loop containing nucleotide triphosphate hydrolases"/>
    <property type="match status" value="1"/>
</dbReference>
<evidence type="ECO:0000256" key="3">
    <source>
        <dbReference type="ARBA" id="ARBA00022840"/>
    </source>
</evidence>
<gene>
    <name evidence="5" type="ORF">BE18_39935</name>
    <name evidence="6" type="ORF">BE21_41140</name>
</gene>
<protein>
    <submittedName>
        <fullName evidence="5">Sulfonate ABC transporter ATP-binding protein</fullName>
    </submittedName>
</protein>
<dbReference type="Pfam" id="PF00005">
    <property type="entry name" value="ABC_tran"/>
    <property type="match status" value="1"/>
</dbReference>
<keyword evidence="3 5" id="KW-0067">ATP-binding</keyword>
<dbReference type="Proteomes" id="UP000075515">
    <property type="component" value="Unassembled WGS sequence"/>
</dbReference>
<dbReference type="InterPro" id="IPR003593">
    <property type="entry name" value="AAA+_ATPase"/>
</dbReference>
<accession>A0A150R963</accession>
<evidence type="ECO:0000313" key="7">
    <source>
        <dbReference type="Proteomes" id="UP000075502"/>
    </source>
</evidence>
<evidence type="ECO:0000256" key="1">
    <source>
        <dbReference type="ARBA" id="ARBA00022448"/>
    </source>
</evidence>
<dbReference type="PANTHER" id="PTHR42788:SF13">
    <property type="entry name" value="ALIPHATIC SULFONATES IMPORT ATP-BINDING PROTEIN SSUB"/>
    <property type="match status" value="1"/>
</dbReference>
<sequence>MTPAASAARRESPGGAVEIRGLSVALGAGPRRVEVVRDLDLTAEGGELVSLLGPSGCGKSTILNAVAGYVTPERGSIAVGGEPVDAPGPERGMVFQQSSLLPWKTVLNNVGFGLKMRGVPERERREASRRLLDLVGLSGFEDAYPAQLSGGMQQRVEIARVLITEPRVVLMDEPFSALDAQTRLSMQALLLDVIRHVRTTVLFVTHDIDEAIFLSDRIALMTRRPCRVGAQIAVPFERPRSAAIVGSSEFAAIKRRCLDALNDGRVITAPPAAPARGRDQRPTV</sequence>
<evidence type="ECO:0000256" key="2">
    <source>
        <dbReference type="ARBA" id="ARBA00022741"/>
    </source>
</evidence>
<dbReference type="Proteomes" id="UP000075502">
    <property type="component" value="Unassembled WGS sequence"/>
</dbReference>
<dbReference type="InterPro" id="IPR003439">
    <property type="entry name" value="ABC_transporter-like_ATP-bd"/>
</dbReference>
<keyword evidence="2" id="KW-0547">Nucleotide-binding</keyword>
<dbReference type="InterPro" id="IPR017871">
    <property type="entry name" value="ABC_transporter-like_CS"/>
</dbReference>